<dbReference type="EMBL" id="JANPWB010000005">
    <property type="protein sequence ID" value="KAJ1184084.1"/>
    <property type="molecule type" value="Genomic_DNA"/>
</dbReference>
<reference evidence="1" key="1">
    <citation type="journal article" date="2022" name="bioRxiv">
        <title>Sequencing and chromosome-scale assembly of the giantPleurodeles waltlgenome.</title>
        <authorList>
            <person name="Brown T."/>
            <person name="Elewa A."/>
            <person name="Iarovenko S."/>
            <person name="Subramanian E."/>
            <person name="Araus A.J."/>
            <person name="Petzold A."/>
            <person name="Susuki M."/>
            <person name="Suzuki K.-i.T."/>
            <person name="Hayashi T."/>
            <person name="Toyoda A."/>
            <person name="Oliveira C."/>
            <person name="Osipova E."/>
            <person name="Leigh N.D."/>
            <person name="Simon A."/>
            <person name="Yun M.H."/>
        </authorList>
    </citation>
    <scope>NUCLEOTIDE SEQUENCE</scope>
    <source>
        <strain evidence="1">20211129_DDA</strain>
        <tissue evidence="1">Liver</tissue>
    </source>
</reference>
<gene>
    <name evidence="1" type="ORF">NDU88_000894</name>
</gene>
<name>A0AAV7U4T9_PLEWA</name>
<dbReference type="AlphaFoldDB" id="A0AAV7U4T9"/>
<keyword evidence="2" id="KW-1185">Reference proteome</keyword>
<evidence type="ECO:0000313" key="1">
    <source>
        <dbReference type="EMBL" id="KAJ1184084.1"/>
    </source>
</evidence>
<sequence length="88" mass="10228">MVNRGALRAIFAQITSAPGVTSWCQGRGCVYPRRGSQTTNNERIWEMNQPSDQYEFDVTKQAVWEKSISCCFLYFHQDNTRYVDRVVD</sequence>
<comment type="caution">
    <text evidence="1">The sequence shown here is derived from an EMBL/GenBank/DDBJ whole genome shotgun (WGS) entry which is preliminary data.</text>
</comment>
<organism evidence="1 2">
    <name type="scientific">Pleurodeles waltl</name>
    <name type="common">Iberian ribbed newt</name>
    <dbReference type="NCBI Taxonomy" id="8319"/>
    <lineage>
        <taxon>Eukaryota</taxon>
        <taxon>Metazoa</taxon>
        <taxon>Chordata</taxon>
        <taxon>Craniata</taxon>
        <taxon>Vertebrata</taxon>
        <taxon>Euteleostomi</taxon>
        <taxon>Amphibia</taxon>
        <taxon>Batrachia</taxon>
        <taxon>Caudata</taxon>
        <taxon>Salamandroidea</taxon>
        <taxon>Salamandridae</taxon>
        <taxon>Pleurodelinae</taxon>
        <taxon>Pleurodeles</taxon>
    </lineage>
</organism>
<dbReference type="Proteomes" id="UP001066276">
    <property type="component" value="Chromosome 3_1"/>
</dbReference>
<accession>A0AAV7U4T9</accession>
<proteinExistence type="predicted"/>
<evidence type="ECO:0000313" key="2">
    <source>
        <dbReference type="Proteomes" id="UP001066276"/>
    </source>
</evidence>
<protein>
    <submittedName>
        <fullName evidence="1">Uncharacterized protein</fullName>
    </submittedName>
</protein>